<evidence type="ECO:0000256" key="1">
    <source>
        <dbReference type="ARBA" id="ARBA00023015"/>
    </source>
</evidence>
<evidence type="ECO:0000256" key="4">
    <source>
        <dbReference type="ARBA" id="ARBA00023242"/>
    </source>
</evidence>
<evidence type="ECO:0000256" key="2">
    <source>
        <dbReference type="ARBA" id="ARBA00023125"/>
    </source>
</evidence>
<proteinExistence type="predicted"/>
<dbReference type="PROSITE" id="PS51005">
    <property type="entry name" value="NAC"/>
    <property type="match status" value="1"/>
</dbReference>
<dbReference type="GO" id="GO:0048731">
    <property type="term" value="P:system development"/>
    <property type="evidence" value="ECO:0007669"/>
    <property type="project" value="TreeGrafter"/>
</dbReference>
<keyword evidence="7" id="KW-1185">Reference proteome</keyword>
<dbReference type="InterPro" id="IPR003441">
    <property type="entry name" value="NAC-dom"/>
</dbReference>
<dbReference type="OrthoDB" id="782339at2759"/>
<keyword evidence="1" id="KW-0805">Transcription regulation</keyword>
<dbReference type="Pfam" id="PF02365">
    <property type="entry name" value="NAM"/>
    <property type="match status" value="1"/>
</dbReference>
<accession>A0A2Z6MGG1</accession>
<dbReference type="AlphaFoldDB" id="A0A2Z6MGG1"/>
<gene>
    <name evidence="6" type="ORF">TSUD_63790</name>
</gene>
<dbReference type="PANTHER" id="PTHR31719">
    <property type="entry name" value="NAC TRANSCRIPTION FACTOR 56"/>
    <property type="match status" value="1"/>
</dbReference>
<protein>
    <recommendedName>
        <fullName evidence="5">NAC domain-containing protein</fullName>
    </recommendedName>
</protein>
<sequence length="272" mass="31058">MSLHNHSNKDFKVTDDELLQSFLYNKIHNKPLPDYMTILEYDLFGTIKNPCEIWEEFAASHSYSGKDLYFFSTLKKKSATSTRIDRTIGTGSWEGEDSGKSIFAKNTNQLLGIRKRYRFEKSKIDPDGGWILHEYSLDQSLISNPSGSNTLLRKSTIYEPINQSNGEHDKTNVVNEESQYKEGMENIWPENINIVLALEATPKSENNSELNKEHVECIMNKEDDGDIIINTEDDSNEEEGDDIMSWPKNFSQELINKNEDTTSVAALVVCLL</sequence>
<evidence type="ECO:0000256" key="3">
    <source>
        <dbReference type="ARBA" id="ARBA00023163"/>
    </source>
</evidence>
<dbReference type="GO" id="GO:0006355">
    <property type="term" value="P:regulation of DNA-templated transcription"/>
    <property type="evidence" value="ECO:0007669"/>
    <property type="project" value="InterPro"/>
</dbReference>
<feature type="domain" description="NAC" evidence="5">
    <location>
        <begin position="5"/>
        <end position="160"/>
    </location>
</feature>
<name>A0A2Z6MGG1_TRISU</name>
<dbReference type="SUPFAM" id="SSF101941">
    <property type="entry name" value="NAC domain"/>
    <property type="match status" value="1"/>
</dbReference>
<keyword evidence="4" id="KW-0539">Nucleus</keyword>
<dbReference type="GO" id="GO:0003677">
    <property type="term" value="F:DNA binding"/>
    <property type="evidence" value="ECO:0007669"/>
    <property type="project" value="UniProtKB-KW"/>
</dbReference>
<organism evidence="6 7">
    <name type="scientific">Trifolium subterraneum</name>
    <name type="common">Subterranean clover</name>
    <dbReference type="NCBI Taxonomy" id="3900"/>
    <lineage>
        <taxon>Eukaryota</taxon>
        <taxon>Viridiplantae</taxon>
        <taxon>Streptophyta</taxon>
        <taxon>Embryophyta</taxon>
        <taxon>Tracheophyta</taxon>
        <taxon>Spermatophyta</taxon>
        <taxon>Magnoliopsida</taxon>
        <taxon>eudicotyledons</taxon>
        <taxon>Gunneridae</taxon>
        <taxon>Pentapetalae</taxon>
        <taxon>rosids</taxon>
        <taxon>fabids</taxon>
        <taxon>Fabales</taxon>
        <taxon>Fabaceae</taxon>
        <taxon>Papilionoideae</taxon>
        <taxon>50 kb inversion clade</taxon>
        <taxon>NPAAA clade</taxon>
        <taxon>Hologalegina</taxon>
        <taxon>IRL clade</taxon>
        <taxon>Trifolieae</taxon>
        <taxon>Trifolium</taxon>
    </lineage>
</organism>
<evidence type="ECO:0000313" key="7">
    <source>
        <dbReference type="Proteomes" id="UP000242715"/>
    </source>
</evidence>
<evidence type="ECO:0000313" key="6">
    <source>
        <dbReference type="EMBL" id="GAU30968.1"/>
    </source>
</evidence>
<keyword evidence="2" id="KW-0238">DNA-binding</keyword>
<dbReference type="EMBL" id="DF973441">
    <property type="protein sequence ID" value="GAU30968.1"/>
    <property type="molecule type" value="Genomic_DNA"/>
</dbReference>
<dbReference type="Gene3D" id="2.170.150.80">
    <property type="entry name" value="NAC domain"/>
    <property type="match status" value="1"/>
</dbReference>
<dbReference type="PANTHER" id="PTHR31719:SF164">
    <property type="entry name" value="NAC DOMAIN-CONTAINING PROTEIN"/>
    <property type="match status" value="1"/>
</dbReference>
<dbReference type="InterPro" id="IPR036093">
    <property type="entry name" value="NAC_dom_sf"/>
</dbReference>
<keyword evidence="3" id="KW-0804">Transcription</keyword>
<evidence type="ECO:0000259" key="5">
    <source>
        <dbReference type="PROSITE" id="PS51005"/>
    </source>
</evidence>
<reference evidence="7" key="1">
    <citation type="journal article" date="2017" name="Front. Plant Sci.">
        <title>Climate Clever Clovers: New Paradigm to Reduce the Environmental Footprint of Ruminants by Breeding Low Methanogenic Forages Utilizing Haplotype Variation.</title>
        <authorList>
            <person name="Kaur P."/>
            <person name="Appels R."/>
            <person name="Bayer P.E."/>
            <person name="Keeble-Gagnere G."/>
            <person name="Wang J."/>
            <person name="Hirakawa H."/>
            <person name="Shirasawa K."/>
            <person name="Vercoe P."/>
            <person name="Stefanova K."/>
            <person name="Durmic Z."/>
            <person name="Nichols P."/>
            <person name="Revell C."/>
            <person name="Isobe S.N."/>
            <person name="Edwards D."/>
            <person name="Erskine W."/>
        </authorList>
    </citation>
    <scope>NUCLEOTIDE SEQUENCE [LARGE SCALE GENOMIC DNA]</scope>
    <source>
        <strain evidence="7">cv. Daliak</strain>
    </source>
</reference>
<dbReference type="Proteomes" id="UP000242715">
    <property type="component" value="Unassembled WGS sequence"/>
</dbReference>